<name>A0AB37VWU9_9PLEO</name>
<evidence type="ECO:0000256" key="1">
    <source>
        <dbReference type="SAM" id="MobiDB-lite"/>
    </source>
</evidence>
<feature type="region of interest" description="Disordered" evidence="1">
    <location>
        <begin position="1"/>
        <end position="37"/>
    </location>
</feature>
<sequence length="129" mass="14774">MASEHRVRAPHVSKPLAKEQTDGEAHAQQLREQGHHDKITELNAVNSPLLRLPAEIRNMIFEQVFVNRVIHLEAYSESPIFIPDIYIYYRLADVGLSLFFASRQLHTETALLPYKLCTMRLLGGCGYQE</sequence>
<gene>
    <name evidence="2" type="ORF">AA0115_g12931</name>
</gene>
<reference evidence="2" key="2">
    <citation type="journal article" date="2019" name="bioRxiv">
        <title>Genomics, evolutionary history and diagnostics of the Alternaria alternata species group including apple and Asian pear pathotypes.</title>
        <authorList>
            <person name="Armitage A.D."/>
            <person name="Cockerton H.M."/>
            <person name="Sreenivasaprasad S."/>
            <person name="Woodhall J.W."/>
            <person name="Lane C.R."/>
            <person name="Harrison R.J."/>
            <person name="Clarkson J.P."/>
        </authorList>
    </citation>
    <scope>NUCLEOTIDE SEQUENCE</scope>
    <source>
        <strain evidence="2">FERA 1164</strain>
    </source>
</reference>
<protein>
    <recommendedName>
        <fullName evidence="4">F-box domain-containing protein</fullName>
    </recommendedName>
</protein>
<feature type="compositionally biased region" description="Basic and acidic residues" evidence="1">
    <location>
        <begin position="16"/>
        <end position="25"/>
    </location>
</feature>
<reference evidence="2" key="1">
    <citation type="submission" date="2017-10" db="EMBL/GenBank/DDBJ databases">
        <authorList>
            <person name="Armitage A.D."/>
            <person name="Barbara D.J."/>
            <person name="Woodhall J.W."/>
            <person name="Sreenivasaprasad S."/>
            <person name="Lane C.R."/>
            <person name="Clarkson J.P."/>
            <person name="Harrison R.J."/>
        </authorList>
    </citation>
    <scope>NUCLEOTIDE SEQUENCE</scope>
    <source>
        <strain evidence="2">FERA 1164</strain>
    </source>
</reference>
<dbReference type="EMBL" id="PDXB01000111">
    <property type="protein sequence ID" value="RYN15626.1"/>
    <property type="molecule type" value="Genomic_DNA"/>
</dbReference>
<evidence type="ECO:0008006" key="4">
    <source>
        <dbReference type="Google" id="ProtNLM"/>
    </source>
</evidence>
<accession>A0AB37VWU9</accession>
<organism evidence="2 3">
    <name type="scientific">Alternaria tenuissima</name>
    <dbReference type="NCBI Taxonomy" id="119927"/>
    <lineage>
        <taxon>Eukaryota</taxon>
        <taxon>Fungi</taxon>
        <taxon>Dikarya</taxon>
        <taxon>Ascomycota</taxon>
        <taxon>Pezizomycotina</taxon>
        <taxon>Dothideomycetes</taxon>
        <taxon>Pleosporomycetidae</taxon>
        <taxon>Pleosporales</taxon>
        <taxon>Pleosporineae</taxon>
        <taxon>Pleosporaceae</taxon>
        <taxon>Alternaria</taxon>
        <taxon>Alternaria sect. Alternaria</taxon>
        <taxon>Alternaria alternata complex</taxon>
    </lineage>
</organism>
<evidence type="ECO:0000313" key="2">
    <source>
        <dbReference type="EMBL" id="RYN15626.1"/>
    </source>
</evidence>
<comment type="caution">
    <text evidence="2">The sequence shown here is derived from an EMBL/GenBank/DDBJ whole genome shotgun (WGS) entry which is preliminary data.</text>
</comment>
<dbReference type="Proteomes" id="UP000292340">
    <property type="component" value="Unassembled WGS sequence"/>
</dbReference>
<dbReference type="AlphaFoldDB" id="A0AB37VWU9"/>
<dbReference type="PANTHER" id="PTHR38790:SF4">
    <property type="entry name" value="2EXR DOMAIN-CONTAINING PROTEIN"/>
    <property type="match status" value="1"/>
</dbReference>
<dbReference type="PANTHER" id="PTHR38790">
    <property type="entry name" value="2EXR DOMAIN-CONTAINING PROTEIN-RELATED"/>
    <property type="match status" value="1"/>
</dbReference>
<proteinExistence type="predicted"/>
<evidence type="ECO:0000313" key="3">
    <source>
        <dbReference type="Proteomes" id="UP000292340"/>
    </source>
</evidence>